<protein>
    <submittedName>
        <fullName evidence="3">F-box protein isoform B</fullName>
    </submittedName>
</protein>
<dbReference type="EMBL" id="QZWG01000007">
    <property type="protein sequence ID" value="RZC03618.1"/>
    <property type="molecule type" value="Genomic_DNA"/>
</dbReference>
<dbReference type="InterPro" id="IPR036047">
    <property type="entry name" value="F-box-like_dom_sf"/>
</dbReference>
<keyword evidence="1" id="KW-0732">Signal</keyword>
<gene>
    <name evidence="3" type="ORF">D0Y65_018332</name>
</gene>
<dbReference type="PROSITE" id="PS50181">
    <property type="entry name" value="FBOX"/>
    <property type="match status" value="1"/>
</dbReference>
<dbReference type="SUPFAM" id="SSF81383">
    <property type="entry name" value="F-box domain"/>
    <property type="match status" value="1"/>
</dbReference>
<sequence length="210" mass="23857">NIFFFVWWVHIYKWFIHPFCSQILQQLGSCIFGINNQQSTITNRNSLFRKNQNLNMTLGFEGYSYTTTLGRKRVVLLHNEASSLNSNSAVNPLKRMCSGKFTFDSERSRLEALPLDVLIRVLCGVDHEDLEQLVRVSKTVREAAEIARRMHFEYSTPKKKTFALPKPFDIEGAGGFEEIDTPNAPLRKPKSKLIGKNLASISVALFASAN</sequence>
<evidence type="ECO:0000259" key="2">
    <source>
        <dbReference type="PROSITE" id="PS50181"/>
    </source>
</evidence>
<dbReference type="Proteomes" id="UP000289340">
    <property type="component" value="Chromosome 7"/>
</dbReference>
<feature type="chain" id="PRO_5019213639" evidence="1">
    <location>
        <begin position="22"/>
        <end position="210"/>
    </location>
</feature>
<feature type="non-terminal residue" evidence="3">
    <location>
        <position position="1"/>
    </location>
</feature>
<proteinExistence type="predicted"/>
<name>A0A445JZ24_GLYSO</name>
<dbReference type="PANTHER" id="PTHR34049">
    <property type="entry name" value="F-BOX PROTEIN SKIP27"/>
    <property type="match status" value="1"/>
</dbReference>
<accession>A0A445JZ24</accession>
<dbReference type="AlphaFoldDB" id="A0A445JZ24"/>
<comment type="caution">
    <text evidence="3">The sequence shown here is derived from an EMBL/GenBank/DDBJ whole genome shotgun (WGS) entry which is preliminary data.</text>
</comment>
<dbReference type="InterPro" id="IPR001810">
    <property type="entry name" value="F-box_dom"/>
</dbReference>
<organism evidence="3 4">
    <name type="scientific">Glycine soja</name>
    <name type="common">Wild soybean</name>
    <dbReference type="NCBI Taxonomy" id="3848"/>
    <lineage>
        <taxon>Eukaryota</taxon>
        <taxon>Viridiplantae</taxon>
        <taxon>Streptophyta</taxon>
        <taxon>Embryophyta</taxon>
        <taxon>Tracheophyta</taxon>
        <taxon>Spermatophyta</taxon>
        <taxon>Magnoliopsida</taxon>
        <taxon>eudicotyledons</taxon>
        <taxon>Gunneridae</taxon>
        <taxon>Pentapetalae</taxon>
        <taxon>rosids</taxon>
        <taxon>fabids</taxon>
        <taxon>Fabales</taxon>
        <taxon>Fabaceae</taxon>
        <taxon>Papilionoideae</taxon>
        <taxon>50 kb inversion clade</taxon>
        <taxon>NPAAA clade</taxon>
        <taxon>indigoferoid/millettioid clade</taxon>
        <taxon>Phaseoleae</taxon>
        <taxon>Glycine</taxon>
        <taxon>Glycine subgen. Soja</taxon>
    </lineage>
</organism>
<reference evidence="3 4" key="1">
    <citation type="submission" date="2018-09" db="EMBL/GenBank/DDBJ databases">
        <title>A high-quality reference genome of wild soybean provides a powerful tool to mine soybean genomes.</title>
        <authorList>
            <person name="Xie M."/>
            <person name="Chung C.Y.L."/>
            <person name="Li M.-W."/>
            <person name="Wong F.-L."/>
            <person name="Chan T.-F."/>
            <person name="Lam H.-M."/>
        </authorList>
    </citation>
    <scope>NUCLEOTIDE SEQUENCE [LARGE SCALE GENOMIC DNA]</scope>
    <source>
        <strain evidence="4">cv. W05</strain>
        <tissue evidence="3">Hypocotyl of etiolated seedlings</tissue>
    </source>
</reference>
<feature type="signal peptide" evidence="1">
    <location>
        <begin position="1"/>
        <end position="21"/>
    </location>
</feature>
<evidence type="ECO:0000313" key="3">
    <source>
        <dbReference type="EMBL" id="RZC03618.1"/>
    </source>
</evidence>
<feature type="domain" description="F-box" evidence="2">
    <location>
        <begin position="107"/>
        <end position="150"/>
    </location>
</feature>
<dbReference type="InterPro" id="IPR045286">
    <property type="entry name" value="FBS1-like"/>
</dbReference>
<evidence type="ECO:0000256" key="1">
    <source>
        <dbReference type="SAM" id="SignalP"/>
    </source>
</evidence>
<keyword evidence="4" id="KW-1185">Reference proteome</keyword>
<evidence type="ECO:0000313" key="4">
    <source>
        <dbReference type="Proteomes" id="UP000289340"/>
    </source>
</evidence>
<dbReference type="PANTHER" id="PTHR34049:SF1">
    <property type="entry name" value="F-BOX PROTEIN SKIP27"/>
    <property type="match status" value="1"/>
</dbReference>